<accession>A0A1M5N587</accession>
<protein>
    <submittedName>
        <fullName evidence="2">Transcriptional regulator, AbiEi antitoxin, Type IV TA system</fullName>
    </submittedName>
</protein>
<dbReference type="InterPro" id="IPR025159">
    <property type="entry name" value="AbiEi_N"/>
</dbReference>
<name>A0A1M5N587_9ACTN</name>
<feature type="domain" description="AbiEi antitoxin N-terminal" evidence="1">
    <location>
        <begin position="9"/>
        <end position="39"/>
    </location>
</feature>
<organism evidence="2 3">
    <name type="scientific">Jatrophihabitans endophyticus</name>
    <dbReference type="NCBI Taxonomy" id="1206085"/>
    <lineage>
        <taxon>Bacteria</taxon>
        <taxon>Bacillati</taxon>
        <taxon>Actinomycetota</taxon>
        <taxon>Actinomycetes</taxon>
        <taxon>Jatrophihabitantales</taxon>
        <taxon>Jatrophihabitantaceae</taxon>
        <taxon>Jatrophihabitans</taxon>
    </lineage>
</organism>
<dbReference type="OrthoDB" id="5517693at2"/>
<dbReference type="EMBL" id="FQVU01000003">
    <property type="protein sequence ID" value="SHG84617.1"/>
    <property type="molecule type" value="Genomic_DNA"/>
</dbReference>
<dbReference type="Proteomes" id="UP000186132">
    <property type="component" value="Unassembled WGS sequence"/>
</dbReference>
<gene>
    <name evidence="2" type="ORF">SAMN05443575_2917</name>
</gene>
<dbReference type="STRING" id="1206085.SAMN05443575_2917"/>
<evidence type="ECO:0000313" key="2">
    <source>
        <dbReference type="EMBL" id="SHG84617.1"/>
    </source>
</evidence>
<proteinExistence type="predicted"/>
<reference evidence="2 3" key="1">
    <citation type="submission" date="2016-11" db="EMBL/GenBank/DDBJ databases">
        <authorList>
            <person name="Jaros S."/>
            <person name="Januszkiewicz K."/>
            <person name="Wedrychowicz H."/>
        </authorList>
    </citation>
    <scope>NUCLEOTIDE SEQUENCE [LARGE SCALE GENOMIC DNA]</scope>
    <source>
        <strain evidence="2 3">DSM 45627</strain>
    </source>
</reference>
<dbReference type="AlphaFoldDB" id="A0A1M5N587"/>
<evidence type="ECO:0000313" key="3">
    <source>
        <dbReference type="Proteomes" id="UP000186132"/>
    </source>
</evidence>
<evidence type="ECO:0000259" key="1">
    <source>
        <dbReference type="Pfam" id="PF13338"/>
    </source>
</evidence>
<dbReference type="RefSeq" id="WP_073390971.1">
    <property type="nucleotide sequence ID" value="NZ_FQVU01000003.1"/>
</dbReference>
<sequence>MRALPTATVFSRADARAAGWSDPALTRAVRSGRVLRLRRDQFTVAAGPVVAAVAAARGCSGSVVSHRSAALVHGLPLVGPPPPVPEVTVAPNGTGDLHRAHLYRATLRDVDVVEVDGLAVTSVARTLADLGRHHPTTTAVAAADHALHHELTTPAAIADAVQFCTRWPGGARAVRSLASTDARSESPLESISRIVIRRLGLPSPVLQQRIRDPRGIVIARLDFYWDEFGVAGEADGRAKFARDADVGRAWDRHVDLDDLGLQLVRWGWATVTRTPRLLETRIREAFRRGLRRDALGLPRRWGLADS</sequence>
<dbReference type="Pfam" id="PF13338">
    <property type="entry name" value="AbiEi_4"/>
    <property type="match status" value="1"/>
</dbReference>
<keyword evidence="3" id="KW-1185">Reference proteome</keyword>